<accession>A0A7W5CFG7</accession>
<name>A0A7W5CFG7_9BACL</name>
<keyword evidence="1" id="KW-0175">Coiled coil</keyword>
<keyword evidence="3" id="KW-1185">Reference proteome</keyword>
<feature type="coiled-coil region" evidence="1">
    <location>
        <begin position="662"/>
        <end position="689"/>
    </location>
</feature>
<dbReference type="EMBL" id="JACHXW010000035">
    <property type="protein sequence ID" value="MBB3156239.1"/>
    <property type="molecule type" value="Genomic_DNA"/>
</dbReference>
<organism evidence="2 3">
    <name type="scientific">Paenibacillus endophyticus</name>
    <dbReference type="NCBI Taxonomy" id="1294268"/>
    <lineage>
        <taxon>Bacteria</taxon>
        <taxon>Bacillati</taxon>
        <taxon>Bacillota</taxon>
        <taxon>Bacilli</taxon>
        <taxon>Bacillales</taxon>
        <taxon>Paenibacillaceae</taxon>
        <taxon>Paenibacillus</taxon>
    </lineage>
</organism>
<protein>
    <submittedName>
        <fullName evidence="2">Uncharacterized protein</fullName>
    </submittedName>
</protein>
<reference evidence="2 3" key="1">
    <citation type="submission" date="2020-08" db="EMBL/GenBank/DDBJ databases">
        <title>Genomic Encyclopedia of Type Strains, Phase III (KMG-III): the genomes of soil and plant-associated and newly described type strains.</title>
        <authorList>
            <person name="Whitman W."/>
        </authorList>
    </citation>
    <scope>NUCLEOTIDE SEQUENCE [LARGE SCALE GENOMIC DNA]</scope>
    <source>
        <strain evidence="2 3">CECT 8234</strain>
    </source>
</reference>
<proteinExistence type="predicted"/>
<dbReference type="Proteomes" id="UP000518605">
    <property type="component" value="Unassembled WGS sequence"/>
</dbReference>
<dbReference type="Pfam" id="PF18952">
    <property type="entry name" value="DUF5696"/>
    <property type="match status" value="1"/>
</dbReference>
<dbReference type="RefSeq" id="WP_183571518.1">
    <property type="nucleotide sequence ID" value="NZ_CBCSLB010000039.1"/>
</dbReference>
<evidence type="ECO:0000256" key="1">
    <source>
        <dbReference type="SAM" id="Coils"/>
    </source>
</evidence>
<sequence length="862" mass="96563">MKNRKMLVAVLACTAAICIAVISAIWFASRGVKAVEAAAYMKVTTELETGSAIKALPDSSQGLPGMKLVADNSELSLYYNAETTEVAVRDKQQGQVWYSNPPNRSKDTIASGFEKEILSSQLTVLFRDAVGTLDTFTNFSQSIGNKQFTAESIENGIRITYTIGDTSIGVDALPKYISKARMEEKVLSKLDKTTAKYVGLRYYPKEDNPDILERLDAQVSKQLVLNKMTAAFAKAGYTEEDLAFDNQENGGASAGGSSKPNFVIPLEYRIDGGSLVASVPVNQVKESGEYQIRSIELLNFFGAADKENEGYMFVPDGTGSLIHLNNGKVKEEQYVQKVYGFDPNDNSFRRGQVSESARMPVFGMKAGSAAWFAVIEEGDAVASISADISGKKNSYNYIHSSYTLRGEDELELYTGSTIQEIQLLNEEIYKGDIQIRYSFLSGVKANYSGMAKLYRDRLVEEEKLQPIKEDQKIPFYLDILGAVDKRKSFLGVPYSSVISMTSFEQASQMAEQLKADGIDRLMMRYTGWFGNGVNHQTPVKLNVDRELGSKSDFIDLWKQLEQSGGMLFPDVAFQQIYHDDGGFAPSSDASRFVTREEAELYPFNRALSRMDMMLGSYYLLSPAKLPYYVNTFMNKYESFGMQGLALRDLGSLLSSDYRSSRVIQRETAKKIVEEQLENIEERVDQVMLSGGNAYAWPFADHLIHVPTGSSGFVITDEEVPFYQMVIHGYLDYSGGAVNLDDEQDLQRQLLRSIELGSAPHFAWSYESSSKLKFTHFDRMFSTYYKDWYEQAVSMYKEVNDVLSGVEAVQMINHIRHQEGVVEVQYSNGRSIIINYTDKKVNVNGNTVEAQNYWVGVNVHERI</sequence>
<evidence type="ECO:0000313" key="2">
    <source>
        <dbReference type="EMBL" id="MBB3156239.1"/>
    </source>
</evidence>
<evidence type="ECO:0000313" key="3">
    <source>
        <dbReference type="Proteomes" id="UP000518605"/>
    </source>
</evidence>
<comment type="caution">
    <text evidence="2">The sequence shown here is derived from an EMBL/GenBank/DDBJ whole genome shotgun (WGS) entry which is preliminary data.</text>
</comment>
<dbReference type="AlphaFoldDB" id="A0A7W5CFG7"/>
<dbReference type="InterPro" id="IPR043751">
    <property type="entry name" value="DUF5696"/>
</dbReference>
<gene>
    <name evidence="2" type="ORF">FHS16_006361</name>
</gene>